<sequence length="159" mass="18000">MHFSRANSMCNIDDEISYGSSPTSKSWFDIEEGNDHEGGVLYSDEHFQRITTPDRVQFQPLSSSAINSISENDEADIPEMDDYVDYQSMDKNFNDGTVVPSDLNLATSPSTLHPQQIDQSSGNSSFSVWLQQSSWLLQHIKLNPKTPFKQLQKTHLSRL</sequence>
<reference evidence="1 2" key="1">
    <citation type="journal article" date="2019" name="Sci. Rep.">
        <title>Nanopore sequencing improves the draft genome of the human pathogenic amoeba Naegleria fowleri.</title>
        <authorList>
            <person name="Liechti N."/>
            <person name="Schurch N."/>
            <person name="Bruggmann R."/>
            <person name="Wittwer M."/>
        </authorList>
    </citation>
    <scope>NUCLEOTIDE SEQUENCE [LARGE SCALE GENOMIC DNA]</scope>
    <source>
        <strain evidence="1 2">ATCC 30894</strain>
    </source>
</reference>
<dbReference type="VEuPathDB" id="AmoebaDB:NfTy_088350"/>
<dbReference type="RefSeq" id="XP_044556839.1">
    <property type="nucleotide sequence ID" value="XM_044713820.1"/>
</dbReference>
<name>A0A6A5BDI7_NAEFO</name>
<evidence type="ECO:0000313" key="2">
    <source>
        <dbReference type="Proteomes" id="UP000444721"/>
    </source>
</evidence>
<dbReference type="AlphaFoldDB" id="A0A6A5BDI7"/>
<gene>
    <name evidence="1" type="ORF">FDP41_009820</name>
</gene>
<evidence type="ECO:0000313" key="1">
    <source>
        <dbReference type="EMBL" id="KAF0972124.1"/>
    </source>
</evidence>
<dbReference type="GeneID" id="68117035"/>
<dbReference type="VEuPathDB" id="AmoebaDB:FDP41_009820"/>
<keyword evidence="2" id="KW-1185">Reference proteome</keyword>
<dbReference type="EMBL" id="VFQX01000072">
    <property type="protein sequence ID" value="KAF0972124.1"/>
    <property type="molecule type" value="Genomic_DNA"/>
</dbReference>
<organism evidence="1 2">
    <name type="scientific">Naegleria fowleri</name>
    <name type="common">Brain eating amoeba</name>
    <dbReference type="NCBI Taxonomy" id="5763"/>
    <lineage>
        <taxon>Eukaryota</taxon>
        <taxon>Discoba</taxon>
        <taxon>Heterolobosea</taxon>
        <taxon>Tetramitia</taxon>
        <taxon>Eutetramitia</taxon>
        <taxon>Vahlkampfiidae</taxon>
        <taxon>Naegleria</taxon>
    </lineage>
</organism>
<dbReference type="Proteomes" id="UP000444721">
    <property type="component" value="Unassembled WGS sequence"/>
</dbReference>
<protein>
    <submittedName>
        <fullName evidence="1">Uncharacterized protein</fullName>
    </submittedName>
</protein>
<accession>A0A6A5BDI7</accession>
<proteinExistence type="predicted"/>
<comment type="caution">
    <text evidence="1">The sequence shown here is derived from an EMBL/GenBank/DDBJ whole genome shotgun (WGS) entry which is preliminary data.</text>
</comment>